<feature type="domain" description="PAC" evidence="3">
    <location>
        <begin position="203"/>
        <end position="257"/>
    </location>
</feature>
<evidence type="ECO:0000313" key="5">
    <source>
        <dbReference type="EMBL" id="NYD86499.1"/>
    </source>
</evidence>
<dbReference type="RefSeq" id="WP_140458112.1">
    <property type="nucleotide sequence ID" value="NZ_BAABFI010000001.1"/>
</dbReference>
<dbReference type="CDD" id="cd00130">
    <property type="entry name" value="PAS"/>
    <property type="match status" value="1"/>
</dbReference>
<feature type="domain" description="PAS" evidence="2">
    <location>
        <begin position="156"/>
        <end position="206"/>
    </location>
</feature>
<dbReference type="Pfam" id="PF07228">
    <property type="entry name" value="SpoIIE"/>
    <property type="match status" value="1"/>
</dbReference>
<dbReference type="PANTHER" id="PTHR43156">
    <property type="entry name" value="STAGE II SPORULATION PROTEIN E-RELATED"/>
    <property type="match status" value="1"/>
</dbReference>
<evidence type="ECO:0000313" key="7">
    <source>
        <dbReference type="Proteomes" id="UP000618382"/>
    </source>
</evidence>
<dbReference type="AlphaFoldDB" id="A0A7Y9FFN8"/>
<reference evidence="4 7" key="2">
    <citation type="submission" date="2021-01" db="EMBL/GenBank/DDBJ databases">
        <title>Whole genome shotgun sequence of Cellulomonas oligotrophica NBRC 109435.</title>
        <authorList>
            <person name="Komaki H."/>
            <person name="Tamura T."/>
        </authorList>
    </citation>
    <scope>NUCLEOTIDE SEQUENCE [LARGE SCALE GENOMIC DNA]</scope>
    <source>
        <strain evidence="4 7">NBRC 109435</strain>
    </source>
</reference>
<dbReference type="InterPro" id="IPR036457">
    <property type="entry name" value="PPM-type-like_dom_sf"/>
</dbReference>
<dbReference type="Proteomes" id="UP000577956">
    <property type="component" value="Unassembled WGS sequence"/>
</dbReference>
<dbReference type="Pfam" id="PF13426">
    <property type="entry name" value="PAS_9"/>
    <property type="match status" value="1"/>
</dbReference>
<proteinExistence type="predicted"/>
<dbReference type="InterPro" id="IPR001932">
    <property type="entry name" value="PPM-type_phosphatase-like_dom"/>
</dbReference>
<gene>
    <name evidence="5" type="ORF">BKA21_002048</name>
    <name evidence="4" type="ORF">Col01nite_17690</name>
</gene>
<evidence type="ECO:0000259" key="2">
    <source>
        <dbReference type="PROSITE" id="PS50112"/>
    </source>
</evidence>
<dbReference type="InterPro" id="IPR003018">
    <property type="entry name" value="GAF"/>
</dbReference>
<dbReference type="Proteomes" id="UP000618382">
    <property type="component" value="Unassembled WGS sequence"/>
</dbReference>
<dbReference type="NCBIfam" id="TIGR00229">
    <property type="entry name" value="sensory_box"/>
    <property type="match status" value="1"/>
</dbReference>
<dbReference type="SMART" id="SM00086">
    <property type="entry name" value="PAC"/>
    <property type="match status" value="1"/>
</dbReference>
<dbReference type="SMART" id="SM00331">
    <property type="entry name" value="PP2C_SIG"/>
    <property type="match status" value="1"/>
</dbReference>
<dbReference type="PROSITE" id="PS50113">
    <property type="entry name" value="PAC"/>
    <property type="match status" value="1"/>
</dbReference>
<dbReference type="EMBL" id="JACCBK010000001">
    <property type="protein sequence ID" value="NYD86499.1"/>
    <property type="molecule type" value="Genomic_DNA"/>
</dbReference>
<reference evidence="5 6" key="1">
    <citation type="submission" date="2020-07" db="EMBL/GenBank/DDBJ databases">
        <title>Sequencing the genomes of 1000 actinobacteria strains.</title>
        <authorList>
            <person name="Klenk H.-P."/>
        </authorList>
    </citation>
    <scope>NUCLEOTIDE SEQUENCE [LARGE SCALE GENOMIC DNA]</scope>
    <source>
        <strain evidence="5 6">DSM 24482</strain>
    </source>
</reference>
<dbReference type="PANTHER" id="PTHR43156:SF2">
    <property type="entry name" value="STAGE II SPORULATION PROTEIN E"/>
    <property type="match status" value="1"/>
</dbReference>
<dbReference type="InterPro" id="IPR035965">
    <property type="entry name" value="PAS-like_dom_sf"/>
</dbReference>
<dbReference type="Gene3D" id="3.60.40.10">
    <property type="entry name" value="PPM-type phosphatase domain"/>
    <property type="match status" value="1"/>
</dbReference>
<dbReference type="InterPro" id="IPR001610">
    <property type="entry name" value="PAC"/>
</dbReference>
<dbReference type="Gene3D" id="3.30.450.20">
    <property type="entry name" value="PAS domain"/>
    <property type="match status" value="1"/>
</dbReference>
<dbReference type="Pfam" id="PF01590">
    <property type="entry name" value="GAF"/>
    <property type="match status" value="1"/>
</dbReference>
<evidence type="ECO:0000256" key="1">
    <source>
        <dbReference type="ARBA" id="ARBA00022801"/>
    </source>
</evidence>
<sequence length="677" mass="72102">MTPVPPAYGPAAVLLVDALTDEVVYANGVALRMSGAVQVPVAAASWVKSAGVRLADGTRLDDADHRLVDQLSVDGVRLVARPDATEGASHDATLWGMATRMEGAPGTLERHVLVVLLPQREEAGGNVDGADLQRRAALASELSFTISDPQLPDDPIVWVNPSFTAVTGYTAQEVVGRNCRFLQGEGTDPEAVARIRTALSADVTIGETLLNYRKDGTPFWNQVVISPVFDELGNVTHRVGVQAEVTAQVEADAERRRELVEVRDEKDRLAMIAGVTRRLSELTEPDAILAELPALLAAHFGGWAHVVTVGRRSKPRAVVRTADAGAVDAAAMLSRSPEWALESLPVLDVLRGGTRFTLAPFDIGGDLLAVHGSAEQRAAMTLLGLGSAMVVPLRARHEVLGSVAVVSARPGAFSPADMATLADIGHRAGLAYDNARLYVQERQAATALQDRMLPRLTPVEGLETAATYLPASRLAAVGGDWFDVIALPDGSTGLMIGDVVGHDMHAAASMGQLRSVLRTLAWEGREPVDVVDRLDDLVRALDIGDLATLVVARLTGDPGTVRRLAYARAGHLPPLLRHPDGRLEVLDGALRTPVGIRPIDTLVERVVDVPPGALLVLYTDGLVERYDRSQRDGLRLLQDVVAGLPAGVDAEEARRLVLAAMVGEAHDDDLCLLVVRA</sequence>
<keyword evidence="1" id="KW-0378">Hydrolase</keyword>
<organism evidence="5 6">
    <name type="scientific">Cellulomonas oligotrophica</name>
    <dbReference type="NCBI Taxonomy" id="931536"/>
    <lineage>
        <taxon>Bacteria</taxon>
        <taxon>Bacillati</taxon>
        <taxon>Actinomycetota</taxon>
        <taxon>Actinomycetes</taxon>
        <taxon>Micrococcales</taxon>
        <taxon>Cellulomonadaceae</taxon>
        <taxon>Cellulomonas</taxon>
    </lineage>
</organism>
<dbReference type="PROSITE" id="PS50112">
    <property type="entry name" value="PAS"/>
    <property type="match status" value="1"/>
</dbReference>
<dbReference type="InterPro" id="IPR000014">
    <property type="entry name" value="PAS"/>
</dbReference>
<dbReference type="SUPFAM" id="SSF55781">
    <property type="entry name" value="GAF domain-like"/>
    <property type="match status" value="1"/>
</dbReference>
<protein>
    <submittedName>
        <fullName evidence="5">PAS domain S-box-containing protein</fullName>
    </submittedName>
</protein>
<dbReference type="SUPFAM" id="SSF81606">
    <property type="entry name" value="PP2C-like"/>
    <property type="match status" value="1"/>
</dbReference>
<accession>A0A7Y9FFN8</accession>
<evidence type="ECO:0000313" key="6">
    <source>
        <dbReference type="Proteomes" id="UP000577956"/>
    </source>
</evidence>
<evidence type="ECO:0000313" key="4">
    <source>
        <dbReference type="EMBL" id="GIG32610.1"/>
    </source>
</evidence>
<evidence type="ECO:0000259" key="3">
    <source>
        <dbReference type="PROSITE" id="PS50113"/>
    </source>
</evidence>
<dbReference type="InterPro" id="IPR000700">
    <property type="entry name" value="PAS-assoc_C"/>
</dbReference>
<dbReference type="InterPro" id="IPR052016">
    <property type="entry name" value="Bact_Sigma-Reg"/>
</dbReference>
<dbReference type="EMBL" id="BONN01000004">
    <property type="protein sequence ID" value="GIG32610.1"/>
    <property type="molecule type" value="Genomic_DNA"/>
</dbReference>
<keyword evidence="7" id="KW-1185">Reference proteome</keyword>
<comment type="caution">
    <text evidence="5">The sequence shown here is derived from an EMBL/GenBank/DDBJ whole genome shotgun (WGS) entry which is preliminary data.</text>
</comment>
<dbReference type="InterPro" id="IPR029016">
    <property type="entry name" value="GAF-like_dom_sf"/>
</dbReference>
<dbReference type="SUPFAM" id="SSF55785">
    <property type="entry name" value="PYP-like sensor domain (PAS domain)"/>
    <property type="match status" value="1"/>
</dbReference>
<name>A0A7Y9FFN8_9CELL</name>
<dbReference type="GO" id="GO:0016791">
    <property type="term" value="F:phosphatase activity"/>
    <property type="evidence" value="ECO:0007669"/>
    <property type="project" value="TreeGrafter"/>
</dbReference>
<dbReference type="Gene3D" id="3.30.450.40">
    <property type="match status" value="1"/>
</dbReference>
<dbReference type="SMART" id="SM00065">
    <property type="entry name" value="GAF"/>
    <property type="match status" value="1"/>
</dbReference>